<dbReference type="InterPro" id="IPR010985">
    <property type="entry name" value="Ribbon_hlx_hlx"/>
</dbReference>
<evidence type="ECO:0000313" key="2">
    <source>
        <dbReference type="EMBL" id="OKH30190.1"/>
    </source>
</evidence>
<sequence length="55" mass="6287">MTLGKTKLRKVNAYIDHDLYEKFERLAKKEMRSVSSLTAYAIAQIIEKAEGEGKL</sequence>
<dbReference type="EMBL" id="MRCE01000070">
    <property type="protein sequence ID" value="OKH30190.1"/>
    <property type="molecule type" value="Genomic_DNA"/>
</dbReference>
<dbReference type="SUPFAM" id="SSF47598">
    <property type="entry name" value="Ribbon-helix-helix"/>
    <property type="match status" value="1"/>
</dbReference>
<protein>
    <recommendedName>
        <fullName evidence="1">CopG-like ribbon-helix-helix domain-containing protein</fullName>
    </recommendedName>
</protein>
<dbReference type="Pfam" id="PF07878">
    <property type="entry name" value="RHH_5"/>
    <property type="match status" value="1"/>
</dbReference>
<proteinExistence type="predicted"/>
<feature type="domain" description="CopG-like ribbon-helix-helix" evidence="1">
    <location>
        <begin position="11"/>
        <end position="49"/>
    </location>
</feature>
<evidence type="ECO:0000259" key="1">
    <source>
        <dbReference type="Pfam" id="PF07878"/>
    </source>
</evidence>
<organism evidence="2 3">
    <name type="scientific">[Phormidium ambiguum] IAM M-71</name>
    <dbReference type="NCBI Taxonomy" id="454136"/>
    <lineage>
        <taxon>Bacteria</taxon>
        <taxon>Bacillati</taxon>
        <taxon>Cyanobacteriota</taxon>
        <taxon>Cyanophyceae</taxon>
        <taxon>Oscillatoriophycideae</taxon>
        <taxon>Aerosakkonematales</taxon>
        <taxon>Aerosakkonemataceae</taxon>
        <taxon>Floridanema</taxon>
    </lineage>
</organism>
<dbReference type="GO" id="GO:0006355">
    <property type="term" value="P:regulation of DNA-templated transcription"/>
    <property type="evidence" value="ECO:0007669"/>
    <property type="project" value="InterPro"/>
</dbReference>
<accession>A0A1U7I2B4</accession>
<dbReference type="InterPro" id="IPR012869">
    <property type="entry name" value="RHH_5"/>
</dbReference>
<evidence type="ECO:0000313" key="3">
    <source>
        <dbReference type="Proteomes" id="UP000185860"/>
    </source>
</evidence>
<reference evidence="2 3" key="1">
    <citation type="submission" date="2016-11" db="EMBL/GenBank/DDBJ databases">
        <title>Draft Genome Sequences of Nine Cyanobacterial Strains from Diverse Habitats.</title>
        <authorList>
            <person name="Zhu T."/>
            <person name="Hou S."/>
            <person name="Lu X."/>
            <person name="Hess W.R."/>
        </authorList>
    </citation>
    <scope>NUCLEOTIDE SEQUENCE [LARGE SCALE GENOMIC DNA]</scope>
    <source>
        <strain evidence="2 3">IAM M-71</strain>
    </source>
</reference>
<dbReference type="STRING" id="454136.NIES2119_31435"/>
<comment type="caution">
    <text evidence="2">The sequence shown here is derived from an EMBL/GenBank/DDBJ whole genome shotgun (WGS) entry which is preliminary data.</text>
</comment>
<dbReference type="AlphaFoldDB" id="A0A1U7I2B4"/>
<dbReference type="Proteomes" id="UP000185860">
    <property type="component" value="Unassembled WGS sequence"/>
</dbReference>
<gene>
    <name evidence="2" type="ORF">NIES2119_31435</name>
</gene>
<name>A0A1U7I2B4_9CYAN</name>